<dbReference type="Gene3D" id="2.170.130.10">
    <property type="entry name" value="TonB-dependent receptor, plug domain"/>
    <property type="match status" value="1"/>
</dbReference>
<evidence type="ECO:0000256" key="8">
    <source>
        <dbReference type="ARBA" id="ARBA00023077"/>
    </source>
</evidence>
<dbReference type="PANTHER" id="PTHR32552">
    <property type="entry name" value="FERRICHROME IRON RECEPTOR-RELATED"/>
    <property type="match status" value="1"/>
</dbReference>
<evidence type="ECO:0000256" key="2">
    <source>
        <dbReference type="ARBA" id="ARBA00022448"/>
    </source>
</evidence>
<dbReference type="Proteomes" id="UP001218231">
    <property type="component" value="Plasmid unnamed1"/>
</dbReference>
<feature type="signal peptide" evidence="13">
    <location>
        <begin position="1"/>
        <end position="16"/>
    </location>
</feature>
<keyword evidence="10 11" id="KW-0998">Cell outer membrane</keyword>
<feature type="domain" description="TonB-dependent receptor-like beta-barrel" evidence="14">
    <location>
        <begin position="358"/>
        <end position="795"/>
    </location>
</feature>
<keyword evidence="16" id="KW-0378">Hydrolase</keyword>
<comment type="subcellular location">
    <subcellularLocation>
        <location evidence="1 11">Cell outer membrane</location>
        <topology evidence="1 11">Multi-pass membrane protein</topology>
    </subcellularLocation>
</comment>
<evidence type="ECO:0000313" key="17">
    <source>
        <dbReference type="Proteomes" id="UP001218231"/>
    </source>
</evidence>
<keyword evidence="4" id="KW-0410">Iron transport</keyword>
<dbReference type="InterPro" id="IPR012910">
    <property type="entry name" value="Plug_dom"/>
</dbReference>
<evidence type="ECO:0000256" key="4">
    <source>
        <dbReference type="ARBA" id="ARBA00022496"/>
    </source>
</evidence>
<protein>
    <submittedName>
        <fullName evidence="16">TonB-dependent receptor</fullName>
    </submittedName>
</protein>
<geneLocation type="plasmid" evidence="16 17">
    <name>unnamed1</name>
</geneLocation>
<gene>
    <name evidence="16" type="ORF">PQ457_16880</name>
</gene>
<dbReference type="PROSITE" id="PS52016">
    <property type="entry name" value="TONB_DEPENDENT_REC_3"/>
    <property type="match status" value="1"/>
</dbReference>
<evidence type="ECO:0000256" key="1">
    <source>
        <dbReference type="ARBA" id="ARBA00004571"/>
    </source>
</evidence>
<evidence type="ECO:0000256" key="3">
    <source>
        <dbReference type="ARBA" id="ARBA00022452"/>
    </source>
</evidence>
<dbReference type="InterPro" id="IPR036942">
    <property type="entry name" value="Beta-barrel_TonB_sf"/>
</dbReference>
<dbReference type="InterPro" id="IPR000531">
    <property type="entry name" value="Beta-barrel_TonB"/>
</dbReference>
<accession>A0ABY7U3R6</accession>
<reference evidence="16 17" key="1">
    <citation type="submission" date="2023-02" db="EMBL/GenBank/DDBJ databases">
        <title>Genome sequence of Novosphingobium humi KACC 19094.</title>
        <authorList>
            <person name="Kim S."/>
            <person name="Heo J."/>
            <person name="Kwon S.-W."/>
        </authorList>
    </citation>
    <scope>NUCLEOTIDE SEQUENCE [LARGE SCALE GENOMIC DNA]</scope>
    <source>
        <strain evidence="16 17">KACC 19094</strain>
        <plasmid evidence="16 17">unnamed1</plasmid>
    </source>
</reference>
<keyword evidence="3 11" id="KW-1134">Transmembrane beta strand</keyword>
<evidence type="ECO:0000256" key="12">
    <source>
        <dbReference type="RuleBase" id="RU003357"/>
    </source>
</evidence>
<keyword evidence="9 11" id="KW-0472">Membrane</keyword>
<feature type="domain" description="TonB-dependent receptor plug" evidence="15">
    <location>
        <begin position="44"/>
        <end position="150"/>
    </location>
</feature>
<comment type="similarity">
    <text evidence="11 12">Belongs to the TonB-dependent receptor family.</text>
</comment>
<keyword evidence="7" id="KW-0406">Ion transport</keyword>
<keyword evidence="16" id="KW-0675">Receptor</keyword>
<name>A0ABY7U3R6_9SPHN</name>
<keyword evidence="17" id="KW-1185">Reference proteome</keyword>
<evidence type="ECO:0000256" key="5">
    <source>
        <dbReference type="ARBA" id="ARBA00022692"/>
    </source>
</evidence>
<dbReference type="SUPFAM" id="SSF56935">
    <property type="entry name" value="Porins"/>
    <property type="match status" value="1"/>
</dbReference>
<evidence type="ECO:0000256" key="10">
    <source>
        <dbReference type="ARBA" id="ARBA00023237"/>
    </source>
</evidence>
<dbReference type="PANTHER" id="PTHR32552:SF81">
    <property type="entry name" value="TONB-DEPENDENT OUTER MEMBRANE RECEPTOR"/>
    <property type="match status" value="1"/>
</dbReference>
<feature type="chain" id="PRO_5045347443" evidence="13">
    <location>
        <begin position="17"/>
        <end position="852"/>
    </location>
</feature>
<dbReference type="InterPro" id="IPR039426">
    <property type="entry name" value="TonB-dep_rcpt-like"/>
</dbReference>
<dbReference type="RefSeq" id="WP_273620011.1">
    <property type="nucleotide sequence ID" value="NZ_CP103869.1"/>
</dbReference>
<evidence type="ECO:0000259" key="15">
    <source>
        <dbReference type="Pfam" id="PF07715"/>
    </source>
</evidence>
<evidence type="ECO:0000256" key="11">
    <source>
        <dbReference type="PROSITE-ProRule" id="PRU01360"/>
    </source>
</evidence>
<dbReference type="Pfam" id="PF00593">
    <property type="entry name" value="TonB_dep_Rec_b-barrel"/>
    <property type="match status" value="1"/>
</dbReference>
<keyword evidence="2 11" id="KW-0813">Transport</keyword>
<evidence type="ECO:0000256" key="9">
    <source>
        <dbReference type="ARBA" id="ARBA00023136"/>
    </source>
</evidence>
<organism evidence="16 17">
    <name type="scientific">Novosphingobium humi</name>
    <dbReference type="NCBI Taxonomy" id="2282397"/>
    <lineage>
        <taxon>Bacteria</taxon>
        <taxon>Pseudomonadati</taxon>
        <taxon>Pseudomonadota</taxon>
        <taxon>Alphaproteobacteria</taxon>
        <taxon>Sphingomonadales</taxon>
        <taxon>Sphingomonadaceae</taxon>
        <taxon>Novosphingobium</taxon>
    </lineage>
</organism>
<evidence type="ECO:0000256" key="6">
    <source>
        <dbReference type="ARBA" id="ARBA00023004"/>
    </source>
</evidence>
<keyword evidence="6" id="KW-0408">Iron</keyword>
<dbReference type="Gene3D" id="2.40.170.20">
    <property type="entry name" value="TonB-dependent receptor, beta-barrel domain"/>
    <property type="match status" value="1"/>
</dbReference>
<sequence>MVALLVALSFSAPVQAAEPAAPAAVEDPGTITVTARKREENLLTVPLAIRAMSPQEISQRGIVSVTDLVDATPGINVSSNNSGRNDRSFQQISMRGFTPSTTDSTLTASFIDGVPVSSASAMNAITDPARVEVLKGSQNAYFGRNAFAGAINVVNKLPADHFQGSFSASAFSRKGYDIQGSIESPIIQDVLGVRVTGRVLQKGGSYINGANANERLGDQQTRTGTVMIVLKPITGLTIKAFGLYSEDHDGPSAQGMISAYEVRSNNGALNIPAKTGSSAGTLLVANQSNCTLSGLTAGRSDTEARTSNPFICGAAPALIMGPAQNTYVSPAMAAALANGAYRPVSAADGVQGYGMKRKYKHAHINLDYDIGHGFTVSSMTGFNDEMFSEMAELDNYDSSSLYPATTPTAANGLLPFYNFPFVIERTNRDFSQEVRVAFDNKGPFNAMIGANYLWTKAYRDLFNIGAEALGATRPASTMSSPQQVRTTGVFGSASYDVTSQFTINLEGRYQTDKVYLFGGGAGAVVSADSSATTGIPAGTYAPMTAYYSKSFNNFMPRAILNYKITPDIMAYASWSKAANVSVASFNGRLFSGTAVEIAALQSIDVQAFTRPEKLTTFEIGVKGKLFDRKLTFALAAFNSEWTDQYNSRSVFAPSGTTVTGLANSGRSLIRGLELDMTATPTRFFTLNMSGAINDTNIRSFADPSISRSTGVFGNGFVGKSLPLTSRYSFSISPQFNGSIPGRDNSTWFARADLNYKSKQFLDAANYTWIKDRTVVNARIGVNLDKIGLELFATNLFNNRDYTSIQQNVVQTPTTQNGVPTVGAAALAGGPFSYLIVGLPELRTVGIKASVKF</sequence>
<evidence type="ECO:0000256" key="13">
    <source>
        <dbReference type="SAM" id="SignalP"/>
    </source>
</evidence>
<dbReference type="GO" id="GO:0016787">
    <property type="term" value="F:hydrolase activity"/>
    <property type="evidence" value="ECO:0007669"/>
    <property type="project" value="UniProtKB-KW"/>
</dbReference>
<keyword evidence="8 12" id="KW-0798">TonB box</keyword>
<proteinExistence type="inferred from homology"/>
<dbReference type="Pfam" id="PF07715">
    <property type="entry name" value="Plug"/>
    <property type="match status" value="1"/>
</dbReference>
<dbReference type="InterPro" id="IPR037066">
    <property type="entry name" value="Plug_dom_sf"/>
</dbReference>
<dbReference type="EMBL" id="CP117418">
    <property type="protein sequence ID" value="WCT79740.1"/>
    <property type="molecule type" value="Genomic_DNA"/>
</dbReference>
<keyword evidence="5 11" id="KW-0812">Transmembrane</keyword>
<keyword evidence="13" id="KW-0732">Signal</keyword>
<evidence type="ECO:0000259" key="14">
    <source>
        <dbReference type="Pfam" id="PF00593"/>
    </source>
</evidence>
<keyword evidence="16" id="KW-0614">Plasmid</keyword>
<evidence type="ECO:0000313" key="16">
    <source>
        <dbReference type="EMBL" id="WCT79740.1"/>
    </source>
</evidence>
<evidence type="ECO:0000256" key="7">
    <source>
        <dbReference type="ARBA" id="ARBA00023065"/>
    </source>
</evidence>